<evidence type="ECO:0000313" key="16">
    <source>
        <dbReference type="EMBL" id="CAE6692910.1"/>
    </source>
</evidence>
<evidence type="ECO:0000256" key="7">
    <source>
        <dbReference type="ARBA" id="ARBA00022723"/>
    </source>
</evidence>
<keyword evidence="9 11" id="KW-0786">Thiamine pyrophosphate</keyword>
<comment type="similarity">
    <text evidence="3 11">Belongs to the TPP enzyme family.</text>
</comment>
<keyword evidence="5 11" id="KW-0028">Amino-acid biosynthesis</keyword>
<keyword evidence="6 11" id="KW-0808">Transferase</keyword>
<dbReference type="CDD" id="cd07035">
    <property type="entry name" value="TPP_PYR_POX_like"/>
    <property type="match status" value="1"/>
</dbReference>
<comment type="pathway">
    <text evidence="2 11">Amino-acid biosynthesis; L-valine biosynthesis; L-valine from pyruvate: step 1/4.</text>
</comment>
<evidence type="ECO:0000256" key="5">
    <source>
        <dbReference type="ARBA" id="ARBA00022605"/>
    </source>
</evidence>
<reference evidence="16 17" key="1">
    <citation type="submission" date="2021-02" db="EMBL/GenBank/DDBJ databases">
        <authorList>
            <person name="Han P."/>
        </authorList>
    </citation>
    <scope>NUCLEOTIDE SEQUENCE [LARGE SCALE GENOMIC DNA]</scope>
    <source>
        <strain evidence="16">Candidatus Nitrospira sp. ZN2</strain>
    </source>
</reference>
<dbReference type="Gene3D" id="3.40.50.1220">
    <property type="entry name" value="TPP-binding domain"/>
    <property type="match status" value="1"/>
</dbReference>
<organism evidence="16 17">
    <name type="scientific">Nitrospira defluvii</name>
    <dbReference type="NCBI Taxonomy" id="330214"/>
    <lineage>
        <taxon>Bacteria</taxon>
        <taxon>Pseudomonadati</taxon>
        <taxon>Nitrospirota</taxon>
        <taxon>Nitrospiria</taxon>
        <taxon>Nitrospirales</taxon>
        <taxon>Nitrospiraceae</taxon>
        <taxon>Nitrospira</taxon>
    </lineage>
</organism>
<comment type="catalytic activity">
    <reaction evidence="11">
        <text>2 pyruvate + H(+) = (2S)-2-acetolactate + CO2</text>
        <dbReference type="Rhea" id="RHEA:25249"/>
        <dbReference type="ChEBI" id="CHEBI:15361"/>
        <dbReference type="ChEBI" id="CHEBI:15378"/>
        <dbReference type="ChEBI" id="CHEBI:16526"/>
        <dbReference type="ChEBI" id="CHEBI:58476"/>
        <dbReference type="EC" id="2.2.1.6"/>
    </reaction>
</comment>
<evidence type="ECO:0000256" key="3">
    <source>
        <dbReference type="ARBA" id="ARBA00007812"/>
    </source>
</evidence>
<feature type="region of interest" description="Disordered" evidence="12">
    <location>
        <begin position="571"/>
        <end position="592"/>
    </location>
</feature>
<evidence type="ECO:0000256" key="6">
    <source>
        <dbReference type="ARBA" id="ARBA00022679"/>
    </source>
</evidence>
<accession>A0ABM8QEZ3</accession>
<evidence type="ECO:0000256" key="8">
    <source>
        <dbReference type="ARBA" id="ARBA00022842"/>
    </source>
</evidence>
<sequence length="592" mass="64667">MKLTGAEILIECLKAEGVKTIFALPGGVVLKIFDMLHQQKDIEVVLTRHEQGAGHMAEGYAKATGKAGVCLVTSGPGMTNVITALADAYMDSVPLVCISGQVSTSLIGNDAFQEADNIGLSRPCTKYNFLVKDVNDLATTIKEAFYIATTGRPGPVLVDIPKDVSMAKAEFTYPSSVAIRGYNPTYEGNKWQIKQAAEAIMKAKKPILYVGGGVVFSQAAKELLELAEMTQIPVDMTLMGLGAFPGEHPLSMGMMGMHGTYCANMAVHYSDLVIAVGARFDDRVTGKVSEFCPFAKVIHIDIDPTSIRKNIHVDIPIVGDCKAVLRELNQILRATVNGNQKDLRKPWWDQIREWQQAHPLAYQQDPDGAIKPQHVVKRLYELTKDRDPIVATDVGQHQMWTAQYFKLARPNRWLTSGGLGTMGFGLPAAMGAQAAFRDRLVLCVAGDGSIQMNMQEMATAVVSKLPVKVIILNNRFHGMVRQWQDLFYEGRYASSYLETTPDFVKLAEAYGAVGLRASKLGDLDAVLKEAVSIEKPVIVDVPTYPFENCYPMIPAGGCNHEMILEDPPELKQRMAGGPSVGSDENKDTILTA</sequence>
<gene>
    <name evidence="16" type="primary">ilvI</name>
    <name evidence="16" type="ORF">NSPZN2_10311</name>
</gene>
<dbReference type="PANTHER" id="PTHR18968:SF13">
    <property type="entry name" value="ACETOLACTATE SYNTHASE CATALYTIC SUBUNIT, MITOCHONDRIAL"/>
    <property type="match status" value="1"/>
</dbReference>
<dbReference type="GO" id="GO:0003984">
    <property type="term" value="F:acetolactate synthase activity"/>
    <property type="evidence" value="ECO:0007669"/>
    <property type="project" value="UniProtKB-EC"/>
</dbReference>
<dbReference type="Pfam" id="PF00205">
    <property type="entry name" value="TPP_enzyme_M"/>
    <property type="match status" value="1"/>
</dbReference>
<dbReference type="InterPro" id="IPR039368">
    <property type="entry name" value="AHAS_TPP"/>
</dbReference>
<keyword evidence="8 11" id="KW-0460">Magnesium</keyword>
<dbReference type="Pfam" id="PF02776">
    <property type="entry name" value="TPP_enzyme_N"/>
    <property type="match status" value="1"/>
</dbReference>
<name>A0ABM8QEZ3_9BACT</name>
<protein>
    <recommendedName>
        <fullName evidence="4 11">Acetolactate synthase</fullName>
        <ecNumber evidence="4 11">2.2.1.6</ecNumber>
    </recommendedName>
</protein>
<evidence type="ECO:0000259" key="15">
    <source>
        <dbReference type="Pfam" id="PF02776"/>
    </source>
</evidence>
<evidence type="ECO:0000256" key="10">
    <source>
        <dbReference type="ARBA" id="ARBA00023304"/>
    </source>
</evidence>
<dbReference type="InterPro" id="IPR029035">
    <property type="entry name" value="DHS-like_NAD/FAD-binding_dom"/>
</dbReference>
<dbReference type="Proteomes" id="UP000675880">
    <property type="component" value="Unassembled WGS sequence"/>
</dbReference>
<dbReference type="InterPro" id="IPR012000">
    <property type="entry name" value="Thiamin_PyroP_enz_cen_dom"/>
</dbReference>
<evidence type="ECO:0000256" key="1">
    <source>
        <dbReference type="ARBA" id="ARBA00004974"/>
    </source>
</evidence>
<dbReference type="RefSeq" id="WP_213040215.1">
    <property type="nucleotide sequence ID" value="NZ_CAJNBJ010000001.1"/>
</dbReference>
<keyword evidence="7 11" id="KW-0479">Metal-binding</keyword>
<dbReference type="NCBIfam" id="TIGR00118">
    <property type="entry name" value="acolac_lg"/>
    <property type="match status" value="1"/>
</dbReference>
<keyword evidence="17" id="KW-1185">Reference proteome</keyword>
<dbReference type="InterPro" id="IPR012846">
    <property type="entry name" value="Acetolactate_synth_lsu"/>
</dbReference>
<dbReference type="SUPFAM" id="SSF52518">
    <property type="entry name" value="Thiamin diphosphate-binding fold (THDP-binding)"/>
    <property type="match status" value="2"/>
</dbReference>
<comment type="cofactor">
    <cofactor evidence="11">
        <name>thiamine diphosphate</name>
        <dbReference type="ChEBI" id="CHEBI:58937"/>
    </cofactor>
    <text evidence="11">Binds 1 thiamine pyrophosphate per subunit.</text>
</comment>
<dbReference type="InterPro" id="IPR045229">
    <property type="entry name" value="TPP_enz"/>
</dbReference>
<dbReference type="SUPFAM" id="SSF52467">
    <property type="entry name" value="DHS-like NAD/FAD-binding domain"/>
    <property type="match status" value="1"/>
</dbReference>
<evidence type="ECO:0000259" key="13">
    <source>
        <dbReference type="Pfam" id="PF00205"/>
    </source>
</evidence>
<evidence type="ECO:0000256" key="12">
    <source>
        <dbReference type="SAM" id="MobiDB-lite"/>
    </source>
</evidence>
<evidence type="ECO:0000256" key="4">
    <source>
        <dbReference type="ARBA" id="ARBA00013145"/>
    </source>
</evidence>
<dbReference type="EMBL" id="CAJNBJ010000001">
    <property type="protein sequence ID" value="CAE6692910.1"/>
    <property type="molecule type" value="Genomic_DNA"/>
</dbReference>
<dbReference type="PANTHER" id="PTHR18968">
    <property type="entry name" value="THIAMINE PYROPHOSPHATE ENZYMES"/>
    <property type="match status" value="1"/>
</dbReference>
<dbReference type="InterPro" id="IPR029061">
    <property type="entry name" value="THDP-binding"/>
</dbReference>
<feature type="compositionally biased region" description="Basic and acidic residues" evidence="12">
    <location>
        <begin position="583"/>
        <end position="592"/>
    </location>
</feature>
<comment type="pathway">
    <text evidence="1 11">Amino-acid biosynthesis; L-isoleucine biosynthesis; L-isoleucine from 2-oxobutanoate: step 1/4.</text>
</comment>
<evidence type="ECO:0000259" key="14">
    <source>
        <dbReference type="Pfam" id="PF02775"/>
    </source>
</evidence>
<dbReference type="EC" id="2.2.1.6" evidence="4 11"/>
<dbReference type="CDD" id="cd02015">
    <property type="entry name" value="TPP_AHAS"/>
    <property type="match status" value="1"/>
</dbReference>
<comment type="caution">
    <text evidence="16">The sequence shown here is derived from an EMBL/GenBank/DDBJ whole genome shotgun (WGS) entry which is preliminary data.</text>
</comment>
<comment type="cofactor">
    <cofactor evidence="11">
        <name>Mg(2+)</name>
        <dbReference type="ChEBI" id="CHEBI:18420"/>
    </cofactor>
    <text evidence="11">Binds 1 Mg(2+) ion per subunit.</text>
</comment>
<evidence type="ECO:0000256" key="11">
    <source>
        <dbReference type="RuleBase" id="RU003591"/>
    </source>
</evidence>
<feature type="domain" description="Thiamine pyrophosphate enzyme central" evidence="13">
    <location>
        <begin position="193"/>
        <end position="328"/>
    </location>
</feature>
<feature type="domain" description="Thiamine pyrophosphate enzyme N-terminal TPP-binding" evidence="15">
    <location>
        <begin position="4"/>
        <end position="118"/>
    </location>
</feature>
<keyword evidence="10 11" id="KW-0100">Branched-chain amino acid biosynthesis</keyword>
<feature type="domain" description="Thiamine pyrophosphate enzyme TPP-binding" evidence="14">
    <location>
        <begin position="393"/>
        <end position="541"/>
    </location>
</feature>
<dbReference type="Gene3D" id="3.40.50.970">
    <property type="match status" value="2"/>
</dbReference>
<dbReference type="InterPro" id="IPR012001">
    <property type="entry name" value="Thiamin_PyroP_enz_TPP-bd_dom"/>
</dbReference>
<dbReference type="InterPro" id="IPR011766">
    <property type="entry name" value="TPP_enzyme_TPP-bd"/>
</dbReference>
<evidence type="ECO:0000256" key="9">
    <source>
        <dbReference type="ARBA" id="ARBA00023052"/>
    </source>
</evidence>
<evidence type="ECO:0000313" key="17">
    <source>
        <dbReference type="Proteomes" id="UP000675880"/>
    </source>
</evidence>
<dbReference type="Pfam" id="PF02775">
    <property type="entry name" value="TPP_enzyme_C"/>
    <property type="match status" value="1"/>
</dbReference>
<proteinExistence type="inferred from homology"/>
<evidence type="ECO:0000256" key="2">
    <source>
        <dbReference type="ARBA" id="ARBA00005025"/>
    </source>
</evidence>